<evidence type="ECO:0000313" key="3">
    <source>
        <dbReference type="EMBL" id="ERE88973.1"/>
    </source>
</evidence>
<dbReference type="PANTHER" id="PTHR22910">
    <property type="entry name" value="PROTEIN MGARP"/>
    <property type="match status" value="1"/>
</dbReference>
<dbReference type="GO" id="GO:0005741">
    <property type="term" value="C:mitochondrial outer membrane"/>
    <property type="evidence" value="ECO:0007669"/>
    <property type="project" value="TreeGrafter"/>
</dbReference>
<feature type="compositionally biased region" description="Low complexity" evidence="1">
    <location>
        <begin position="171"/>
        <end position="184"/>
    </location>
</feature>
<dbReference type="PANTHER" id="PTHR22910:SF6">
    <property type="entry name" value="PROTEIN MGARP"/>
    <property type="match status" value="1"/>
</dbReference>
<protein>
    <recommendedName>
        <fullName evidence="2">Protein MGARP N-terminal domain-containing protein</fullName>
    </recommendedName>
</protein>
<reference evidence="4" key="1">
    <citation type="journal article" date="2013" name="Nat. Biotechnol.">
        <title>Chinese hamster genome sequenced from sorted chromosomes.</title>
        <authorList>
            <person name="Brinkrolf K."/>
            <person name="Rupp O."/>
            <person name="Laux H."/>
            <person name="Kollin F."/>
            <person name="Ernst W."/>
            <person name="Linke B."/>
            <person name="Kofler R."/>
            <person name="Romand S."/>
            <person name="Hesse F."/>
            <person name="Budach W.E."/>
            <person name="Galosy S."/>
            <person name="Muller D."/>
            <person name="Noll T."/>
            <person name="Wienberg J."/>
            <person name="Jostock T."/>
            <person name="Leonard M."/>
            <person name="Grillari J."/>
            <person name="Tauch A."/>
            <person name="Goesmann A."/>
            <person name="Helk B."/>
            <person name="Mott J.E."/>
            <person name="Puhler A."/>
            <person name="Borth N."/>
        </authorList>
    </citation>
    <scope>NUCLEOTIDE SEQUENCE [LARGE SCALE GENOMIC DNA]</scope>
    <source>
        <strain evidence="4">17A/GY</strain>
    </source>
</reference>
<feature type="region of interest" description="Disordered" evidence="1">
    <location>
        <begin position="169"/>
        <end position="271"/>
    </location>
</feature>
<feature type="domain" description="Protein MGARP N-terminal" evidence="2">
    <location>
        <begin position="1"/>
        <end position="191"/>
    </location>
</feature>
<dbReference type="Proteomes" id="UP000030759">
    <property type="component" value="Unassembled WGS sequence"/>
</dbReference>
<feature type="compositionally biased region" description="Low complexity" evidence="1">
    <location>
        <begin position="257"/>
        <end position="266"/>
    </location>
</feature>
<dbReference type="Pfam" id="PF14962">
    <property type="entry name" value="AIF-MLS"/>
    <property type="match status" value="1"/>
</dbReference>
<proteinExistence type="predicted"/>
<organism evidence="3 4">
    <name type="scientific">Cricetulus griseus</name>
    <name type="common">Chinese hamster</name>
    <name type="synonym">Cricetulus barabensis griseus</name>
    <dbReference type="NCBI Taxonomy" id="10029"/>
    <lineage>
        <taxon>Eukaryota</taxon>
        <taxon>Metazoa</taxon>
        <taxon>Chordata</taxon>
        <taxon>Craniata</taxon>
        <taxon>Vertebrata</taxon>
        <taxon>Euteleostomi</taxon>
        <taxon>Mammalia</taxon>
        <taxon>Eutheria</taxon>
        <taxon>Euarchontoglires</taxon>
        <taxon>Glires</taxon>
        <taxon>Rodentia</taxon>
        <taxon>Myomorpha</taxon>
        <taxon>Muroidea</taxon>
        <taxon>Cricetidae</taxon>
        <taxon>Cricetinae</taxon>
        <taxon>Cricetulus</taxon>
    </lineage>
</organism>
<name>A0A061IPT2_CRIGR</name>
<dbReference type="GO" id="GO:1904115">
    <property type="term" value="C:axon cytoplasm"/>
    <property type="evidence" value="ECO:0007669"/>
    <property type="project" value="GOC"/>
</dbReference>
<dbReference type="AlphaFoldDB" id="A0A061IPT2"/>
<sequence length="291" mass="30920">MYLRRAVSKTLALPLRAPPCPTPLGKDASLRRVSSSKFPGTSGSNMIYYLVVGVTVSAGGYYTYKAVTSKQVRHTERVTDVREQTKPGLQPLAGEKENVAEAGKARSGVGEISEKEIELVYAEEVPELAAGPPEESPASGASLIPGEDALVETSILREEPELKITETCPWETTEGVPEPTTEVENSALESTAEVECAAPEPTEEVASAGPEPTTEVESTAPEATAEAESSAQDQADVSTEDTDGKQSCEESAELEESPPLGSEPSAQCDSQRNFTAFSKRWRVKKLGSSGI</sequence>
<accession>A0A061IPT2</accession>
<dbReference type="InterPro" id="IPR032773">
    <property type="entry name" value="MGARP_N"/>
</dbReference>
<evidence type="ECO:0000259" key="2">
    <source>
        <dbReference type="Pfam" id="PF14962"/>
    </source>
</evidence>
<evidence type="ECO:0000313" key="4">
    <source>
        <dbReference type="Proteomes" id="UP000030759"/>
    </source>
</evidence>
<feature type="compositionally biased region" description="Low complexity" evidence="1">
    <location>
        <begin position="210"/>
        <end position="231"/>
    </location>
</feature>
<dbReference type="InterPro" id="IPR026093">
    <property type="entry name" value="MGARP"/>
</dbReference>
<dbReference type="GO" id="GO:0008089">
    <property type="term" value="P:anterograde axonal transport"/>
    <property type="evidence" value="ECO:0007669"/>
    <property type="project" value="InterPro"/>
</dbReference>
<dbReference type="EMBL" id="KE665212">
    <property type="protein sequence ID" value="ERE88973.1"/>
    <property type="molecule type" value="Genomic_DNA"/>
</dbReference>
<gene>
    <name evidence="3" type="ORF">H671_1g2665</name>
</gene>
<evidence type="ECO:0000256" key="1">
    <source>
        <dbReference type="SAM" id="MobiDB-lite"/>
    </source>
</evidence>